<keyword evidence="4" id="KW-1133">Transmembrane helix</keyword>
<dbReference type="Proteomes" id="UP000261380">
    <property type="component" value="Unplaced"/>
</dbReference>
<evidence type="ECO:0000313" key="7">
    <source>
        <dbReference type="Proteomes" id="UP000261380"/>
    </source>
</evidence>
<dbReference type="GO" id="GO:0007173">
    <property type="term" value="P:epidermal growth factor receptor signaling pathway"/>
    <property type="evidence" value="ECO:0007669"/>
    <property type="project" value="TreeGrafter"/>
</dbReference>
<dbReference type="STRING" id="32473.ENSXCOP00000027049"/>
<dbReference type="Gene3D" id="2.10.25.10">
    <property type="entry name" value="Laminin"/>
    <property type="match status" value="1"/>
</dbReference>
<protein>
    <recommendedName>
        <fullName evidence="5">EGF-like domain-containing protein</fullName>
    </recommendedName>
</protein>
<evidence type="ECO:0000256" key="4">
    <source>
        <dbReference type="SAM" id="Phobius"/>
    </source>
</evidence>
<accession>A0A3B5MRL3</accession>
<dbReference type="PROSITE" id="PS00022">
    <property type="entry name" value="EGF_1"/>
    <property type="match status" value="1"/>
</dbReference>
<evidence type="ECO:0000256" key="3">
    <source>
        <dbReference type="PROSITE-ProRule" id="PRU00076"/>
    </source>
</evidence>
<dbReference type="GO" id="GO:0005615">
    <property type="term" value="C:extracellular space"/>
    <property type="evidence" value="ECO:0007669"/>
    <property type="project" value="TreeGrafter"/>
</dbReference>
<feature type="domain" description="EGF-like" evidence="5">
    <location>
        <begin position="5"/>
        <end position="46"/>
    </location>
</feature>
<feature type="disulfide bond" evidence="3">
    <location>
        <begin position="36"/>
        <end position="45"/>
    </location>
</feature>
<dbReference type="SUPFAM" id="SSF57196">
    <property type="entry name" value="EGF/Laminin"/>
    <property type="match status" value="1"/>
</dbReference>
<dbReference type="PANTHER" id="PTHR10740:SF15">
    <property type="entry name" value="EGF-LIKE DOMAIN-CONTAINING PROTEIN"/>
    <property type="match status" value="1"/>
</dbReference>
<keyword evidence="7" id="KW-1185">Reference proteome</keyword>
<name>A0A3B5MRL3_9TELE</name>
<keyword evidence="4" id="KW-0812">Transmembrane</keyword>
<comment type="caution">
    <text evidence="3">Lacks conserved residue(s) required for the propagation of feature annotation.</text>
</comment>
<dbReference type="GO" id="GO:0008083">
    <property type="term" value="F:growth factor activity"/>
    <property type="evidence" value="ECO:0007669"/>
    <property type="project" value="TreeGrafter"/>
</dbReference>
<dbReference type="PROSITE" id="PS50026">
    <property type="entry name" value="EGF_3"/>
    <property type="match status" value="1"/>
</dbReference>
<dbReference type="GO" id="GO:0045840">
    <property type="term" value="P:positive regulation of mitotic nuclear division"/>
    <property type="evidence" value="ECO:0007669"/>
    <property type="project" value="TreeGrafter"/>
</dbReference>
<evidence type="ECO:0000256" key="2">
    <source>
        <dbReference type="ARBA" id="ARBA00023157"/>
    </source>
</evidence>
<dbReference type="GO" id="GO:0008284">
    <property type="term" value="P:positive regulation of cell population proliferation"/>
    <property type="evidence" value="ECO:0007669"/>
    <property type="project" value="TreeGrafter"/>
</dbReference>
<proteinExistence type="predicted"/>
<keyword evidence="2 3" id="KW-1015">Disulfide bond</keyword>
<dbReference type="Ensembl" id="ENSXCOT00000027382.1">
    <property type="protein sequence ID" value="ENSXCOP00000027049.1"/>
    <property type="gene ID" value="ENSXCOG00000020204.1"/>
</dbReference>
<reference evidence="6" key="2">
    <citation type="submission" date="2025-09" db="UniProtKB">
        <authorList>
            <consortium name="Ensembl"/>
        </authorList>
    </citation>
    <scope>IDENTIFICATION</scope>
</reference>
<organism evidence="6 7">
    <name type="scientific">Xiphophorus couchianus</name>
    <name type="common">Monterrey platyfish</name>
    <dbReference type="NCBI Taxonomy" id="32473"/>
    <lineage>
        <taxon>Eukaryota</taxon>
        <taxon>Metazoa</taxon>
        <taxon>Chordata</taxon>
        <taxon>Craniata</taxon>
        <taxon>Vertebrata</taxon>
        <taxon>Euteleostomi</taxon>
        <taxon>Actinopterygii</taxon>
        <taxon>Neopterygii</taxon>
        <taxon>Teleostei</taxon>
        <taxon>Neoteleostei</taxon>
        <taxon>Acanthomorphata</taxon>
        <taxon>Ovalentaria</taxon>
        <taxon>Atherinomorphae</taxon>
        <taxon>Cyprinodontiformes</taxon>
        <taxon>Poeciliidae</taxon>
        <taxon>Poeciliinae</taxon>
        <taxon>Xiphophorus</taxon>
    </lineage>
</organism>
<dbReference type="InterPro" id="IPR000742">
    <property type="entry name" value="EGF"/>
</dbReference>
<evidence type="ECO:0000259" key="5">
    <source>
        <dbReference type="PROSITE" id="PS50026"/>
    </source>
</evidence>
<sequence>MMAEHGKPCDPQEATFCMNEGTCYKLSAMNTLSCICSENYKGNRCEQYHLPSSSQDGYDRGLLAAIIVVAIILLVVLVVIIYYKCQCQFGFFQPRH</sequence>
<dbReference type="Pfam" id="PF00008">
    <property type="entry name" value="EGF"/>
    <property type="match status" value="1"/>
</dbReference>
<keyword evidence="4" id="KW-0472">Membrane</keyword>
<evidence type="ECO:0000256" key="1">
    <source>
        <dbReference type="ARBA" id="ARBA00022536"/>
    </source>
</evidence>
<feature type="transmembrane region" description="Helical" evidence="4">
    <location>
        <begin position="62"/>
        <end position="83"/>
    </location>
</feature>
<evidence type="ECO:0000313" key="6">
    <source>
        <dbReference type="Ensembl" id="ENSXCOP00000027049.1"/>
    </source>
</evidence>
<keyword evidence="1 3" id="KW-0245">EGF-like domain</keyword>
<dbReference type="GO" id="GO:0005154">
    <property type="term" value="F:epidermal growth factor receptor binding"/>
    <property type="evidence" value="ECO:0007669"/>
    <property type="project" value="TreeGrafter"/>
</dbReference>
<dbReference type="AlphaFoldDB" id="A0A3B5MRL3"/>
<dbReference type="PANTHER" id="PTHR10740">
    <property type="entry name" value="TRANSFORMING GROWTH FACTOR ALPHA"/>
    <property type="match status" value="1"/>
</dbReference>
<dbReference type="GeneTree" id="ENSGT00940000175594"/>
<reference evidence="6" key="1">
    <citation type="submission" date="2025-08" db="UniProtKB">
        <authorList>
            <consortium name="Ensembl"/>
        </authorList>
    </citation>
    <scope>IDENTIFICATION</scope>
</reference>
<feature type="disulfide bond" evidence="3">
    <location>
        <begin position="17"/>
        <end position="34"/>
    </location>
</feature>